<proteinExistence type="predicted"/>
<reference evidence="1 2" key="1">
    <citation type="submission" date="2016-09" db="EMBL/GenBank/DDBJ databases">
        <title>Draft Genome Sequence of Aeromonas sobria Strain 08005, Isolated from Sick Rana catesbeiana.</title>
        <authorList>
            <person name="Yang Q."/>
        </authorList>
    </citation>
    <scope>NUCLEOTIDE SEQUENCE [LARGE SCALE GENOMIC DNA]</scope>
    <source>
        <strain evidence="1 2">08005</strain>
    </source>
</reference>
<comment type="caution">
    <text evidence="1">The sequence shown here is derived from an EMBL/GenBank/DDBJ whole genome shotgun (WGS) entry which is preliminary data.</text>
</comment>
<evidence type="ECO:0000313" key="2">
    <source>
        <dbReference type="Proteomes" id="UP000179934"/>
    </source>
</evidence>
<organism evidence="1 2">
    <name type="scientific">Aeromonas sobria</name>
    <dbReference type="NCBI Taxonomy" id="646"/>
    <lineage>
        <taxon>Bacteria</taxon>
        <taxon>Pseudomonadati</taxon>
        <taxon>Pseudomonadota</taxon>
        <taxon>Gammaproteobacteria</taxon>
        <taxon>Aeromonadales</taxon>
        <taxon>Aeromonadaceae</taxon>
        <taxon>Aeromonas</taxon>
    </lineage>
</organism>
<evidence type="ECO:0000313" key="1">
    <source>
        <dbReference type="EMBL" id="OHY97118.1"/>
    </source>
</evidence>
<dbReference type="AlphaFoldDB" id="A0A1S2DAE6"/>
<dbReference type="EMBL" id="MKFU01000001">
    <property type="protein sequence ID" value="OHY97118.1"/>
    <property type="molecule type" value="Genomic_DNA"/>
</dbReference>
<accession>A0A1S2DAE6</accession>
<dbReference type="Proteomes" id="UP000179934">
    <property type="component" value="Unassembled WGS sequence"/>
</dbReference>
<protein>
    <submittedName>
        <fullName evidence="1">Uncharacterized protein</fullName>
    </submittedName>
</protein>
<dbReference type="STRING" id="646.BJD16_00950"/>
<name>A0A1S2DAE6_AERSO</name>
<gene>
    <name evidence="1" type="ORF">BJD16_00950</name>
</gene>
<sequence length="324" mass="34892">MKGDTLRWRNGITQGDYLTTSYWQPISNLTPTSGWIPGLFRGATPDKITLTSRAGESVTVALSVEGMEYNLGSSSTLFDAKPKPSWIGYGSCLTQQMGSVVRLLKSGSGFCVSDTAFYSSGASSTPFSFLRPIIKLPDLVAAFTAADVAEGTYRGGVMVNGVYGYLSPSGSVTYRNGMVPLDVEIQYNPAKLTSITVNGTGYIKPVYDKSALTVSGTTRYTVTANGYFSNGLHMVFDNHSTDDDYYLEQLDGSARIPYSIECPDCTITSIVDTGSLKAKENNVPGKSVNAIVFDLNVGYNNISADDIETGSYTDVFTVMFEPNL</sequence>